<keyword evidence="5" id="KW-0805">Transcription regulation</keyword>
<dbReference type="Pfam" id="PF00072">
    <property type="entry name" value="Response_reg"/>
    <property type="match status" value="1"/>
</dbReference>
<dbReference type="PROSITE" id="PS01124">
    <property type="entry name" value="HTH_ARAC_FAMILY_2"/>
    <property type="match status" value="1"/>
</dbReference>
<accession>A0A6B8RG95</accession>
<reference evidence="12" key="1">
    <citation type="submission" date="2018-11" db="EMBL/GenBank/DDBJ databases">
        <title>Complete genome sequence of Paenibacillus sp. ML311-T8.</title>
        <authorList>
            <person name="Nam Y.-D."/>
            <person name="Kang J."/>
            <person name="Chung W.-H."/>
            <person name="Park Y.S."/>
        </authorList>
    </citation>
    <scope>NUCLEOTIDE SEQUENCE [LARGE SCALE GENOMIC DNA]</scope>
    <source>
        <strain evidence="12">ML311-T8</strain>
    </source>
</reference>
<dbReference type="SMART" id="SM00448">
    <property type="entry name" value="REC"/>
    <property type="match status" value="1"/>
</dbReference>
<dbReference type="Gene3D" id="3.40.50.2300">
    <property type="match status" value="1"/>
</dbReference>
<keyword evidence="2" id="KW-0963">Cytoplasm</keyword>
<dbReference type="Pfam" id="PF12833">
    <property type="entry name" value="HTH_18"/>
    <property type="match status" value="1"/>
</dbReference>
<dbReference type="PANTHER" id="PTHR42713">
    <property type="entry name" value="HISTIDINE KINASE-RELATED"/>
    <property type="match status" value="1"/>
</dbReference>
<dbReference type="GO" id="GO:0003700">
    <property type="term" value="F:DNA-binding transcription factor activity"/>
    <property type="evidence" value="ECO:0007669"/>
    <property type="project" value="InterPro"/>
</dbReference>
<gene>
    <name evidence="11" type="ORF">EHS13_05425</name>
</gene>
<evidence type="ECO:0000313" key="12">
    <source>
        <dbReference type="Proteomes" id="UP000426246"/>
    </source>
</evidence>
<feature type="domain" description="Response regulatory" evidence="10">
    <location>
        <begin position="3"/>
        <end position="120"/>
    </location>
</feature>
<evidence type="ECO:0000256" key="4">
    <source>
        <dbReference type="ARBA" id="ARBA00023012"/>
    </source>
</evidence>
<protein>
    <submittedName>
        <fullName evidence="11">Response regulator</fullName>
    </submittedName>
</protein>
<dbReference type="SUPFAM" id="SSF46689">
    <property type="entry name" value="Homeodomain-like"/>
    <property type="match status" value="1"/>
</dbReference>
<keyword evidence="12" id="KW-1185">Reference proteome</keyword>
<dbReference type="InterPro" id="IPR009057">
    <property type="entry name" value="Homeodomain-like_sf"/>
</dbReference>
<dbReference type="EMBL" id="CP034235">
    <property type="protein sequence ID" value="QGQ94386.1"/>
    <property type="molecule type" value="Genomic_DNA"/>
</dbReference>
<dbReference type="GO" id="GO:0043565">
    <property type="term" value="F:sequence-specific DNA binding"/>
    <property type="evidence" value="ECO:0007669"/>
    <property type="project" value="InterPro"/>
</dbReference>
<dbReference type="Proteomes" id="UP000426246">
    <property type="component" value="Chromosome"/>
</dbReference>
<dbReference type="InterPro" id="IPR011006">
    <property type="entry name" value="CheY-like_superfamily"/>
</dbReference>
<dbReference type="GO" id="GO:0000160">
    <property type="term" value="P:phosphorelay signal transduction system"/>
    <property type="evidence" value="ECO:0007669"/>
    <property type="project" value="UniProtKB-KW"/>
</dbReference>
<dbReference type="InterPro" id="IPR051552">
    <property type="entry name" value="HptR"/>
</dbReference>
<evidence type="ECO:0000313" key="11">
    <source>
        <dbReference type="EMBL" id="QGQ94386.1"/>
    </source>
</evidence>
<sequence length="446" mass="51777">MYKILIVDDELFICKGIATVLTNSDIPISEIFIAHNGFEALDYIRLENIDLVLTDIEMERMNGIELIETIFEEAPYIPIIILSAHEEFGYAQKALRFGVKDYILKPISPADLINVTKHLLSERETRLRSSIDVSLNQKFSLEDMTSKRNYILNELVTEGINESEIDEVFADLGYRFDGPYYGMLVIKLDLTKAGLFEKEITSFRDRNLLKYASLNVIEETLNKWESIVFYSGGNTIVVILQYTQEEMDSITRLNERMVIGQQLHNHLLTYIHMKSIIGISRIKKGIKNWQEIFKEANEAIIWSEIHKDHHVFFIEDFGKHEVTPIPLNQPITNQIDELNNGVIHSTMQFIDKNFRQKGLKLQDIADSVYLSPSYLSYLFKKIVGTNLWDYVTNLRMEEGKRLILTTDKRRYEISDDIGYESPEHFSKIFKKHFGINPSEIKKPLTS</sequence>
<name>A0A6B8RG95_9BACL</name>
<dbReference type="Pfam" id="PF17853">
    <property type="entry name" value="GGDEF_2"/>
    <property type="match status" value="1"/>
</dbReference>
<evidence type="ECO:0000256" key="1">
    <source>
        <dbReference type="ARBA" id="ARBA00004496"/>
    </source>
</evidence>
<keyword evidence="7" id="KW-0804">Transcription</keyword>
<evidence type="ECO:0000256" key="3">
    <source>
        <dbReference type="ARBA" id="ARBA00022553"/>
    </source>
</evidence>
<comment type="subcellular location">
    <subcellularLocation>
        <location evidence="1">Cytoplasm</location>
    </subcellularLocation>
</comment>
<dbReference type="AlphaFoldDB" id="A0A6B8RG95"/>
<evidence type="ECO:0000256" key="7">
    <source>
        <dbReference type="ARBA" id="ARBA00023163"/>
    </source>
</evidence>
<evidence type="ECO:0000259" key="10">
    <source>
        <dbReference type="PROSITE" id="PS50110"/>
    </source>
</evidence>
<dbReference type="KEGG" id="ppsc:EHS13_05425"/>
<keyword evidence="4" id="KW-0902">Two-component regulatory system</keyword>
<dbReference type="InterPro" id="IPR018060">
    <property type="entry name" value="HTH_AraC"/>
</dbReference>
<keyword evidence="3 8" id="KW-0597">Phosphoprotein</keyword>
<evidence type="ECO:0000259" key="9">
    <source>
        <dbReference type="PROSITE" id="PS01124"/>
    </source>
</evidence>
<evidence type="ECO:0000256" key="8">
    <source>
        <dbReference type="PROSITE-ProRule" id="PRU00169"/>
    </source>
</evidence>
<dbReference type="PANTHER" id="PTHR42713:SF3">
    <property type="entry name" value="TRANSCRIPTIONAL REGULATORY PROTEIN HPTR"/>
    <property type="match status" value="1"/>
</dbReference>
<dbReference type="InterPro" id="IPR041522">
    <property type="entry name" value="CdaR_GGDEF"/>
</dbReference>
<dbReference type="SMART" id="SM00342">
    <property type="entry name" value="HTH_ARAC"/>
    <property type="match status" value="1"/>
</dbReference>
<dbReference type="RefSeq" id="WP_155699388.1">
    <property type="nucleotide sequence ID" value="NZ_CP034235.1"/>
</dbReference>
<dbReference type="InterPro" id="IPR001789">
    <property type="entry name" value="Sig_transdc_resp-reg_receiver"/>
</dbReference>
<proteinExistence type="predicted"/>
<evidence type="ECO:0000256" key="2">
    <source>
        <dbReference type="ARBA" id="ARBA00022490"/>
    </source>
</evidence>
<dbReference type="CDD" id="cd17536">
    <property type="entry name" value="REC_YesN-like"/>
    <property type="match status" value="1"/>
</dbReference>
<evidence type="ECO:0000256" key="5">
    <source>
        <dbReference type="ARBA" id="ARBA00023015"/>
    </source>
</evidence>
<dbReference type="GO" id="GO:0005737">
    <property type="term" value="C:cytoplasm"/>
    <property type="evidence" value="ECO:0007669"/>
    <property type="project" value="UniProtKB-SubCell"/>
</dbReference>
<dbReference type="SUPFAM" id="SSF52172">
    <property type="entry name" value="CheY-like"/>
    <property type="match status" value="1"/>
</dbReference>
<feature type="domain" description="HTH araC/xylS-type" evidence="9">
    <location>
        <begin position="344"/>
        <end position="443"/>
    </location>
</feature>
<dbReference type="OrthoDB" id="2640518at2"/>
<keyword evidence="6" id="KW-0238">DNA-binding</keyword>
<dbReference type="PROSITE" id="PS50110">
    <property type="entry name" value="RESPONSE_REGULATORY"/>
    <property type="match status" value="1"/>
</dbReference>
<evidence type="ECO:0000256" key="6">
    <source>
        <dbReference type="ARBA" id="ARBA00023125"/>
    </source>
</evidence>
<organism evidence="11 12">
    <name type="scientific">Paenibacillus psychroresistens</name>
    <dbReference type="NCBI Taxonomy" id="1778678"/>
    <lineage>
        <taxon>Bacteria</taxon>
        <taxon>Bacillati</taxon>
        <taxon>Bacillota</taxon>
        <taxon>Bacilli</taxon>
        <taxon>Bacillales</taxon>
        <taxon>Paenibacillaceae</taxon>
        <taxon>Paenibacillus</taxon>
    </lineage>
</organism>
<dbReference type="Gene3D" id="1.10.10.60">
    <property type="entry name" value="Homeodomain-like"/>
    <property type="match status" value="2"/>
</dbReference>
<feature type="modified residue" description="4-aspartylphosphate" evidence="8">
    <location>
        <position position="55"/>
    </location>
</feature>